<organism evidence="2">
    <name type="scientific">Ixodes ricinus</name>
    <name type="common">Common tick</name>
    <name type="synonym">Acarus ricinus</name>
    <dbReference type="NCBI Taxonomy" id="34613"/>
    <lineage>
        <taxon>Eukaryota</taxon>
        <taxon>Metazoa</taxon>
        <taxon>Ecdysozoa</taxon>
        <taxon>Arthropoda</taxon>
        <taxon>Chelicerata</taxon>
        <taxon>Arachnida</taxon>
        <taxon>Acari</taxon>
        <taxon>Parasitiformes</taxon>
        <taxon>Ixodida</taxon>
        <taxon>Ixodoidea</taxon>
        <taxon>Ixodidae</taxon>
        <taxon>Ixodinae</taxon>
        <taxon>Ixodes</taxon>
    </lineage>
</organism>
<dbReference type="EMBL" id="GIFC01004396">
    <property type="protein sequence ID" value="MXU86479.1"/>
    <property type="molecule type" value="Transcribed_RNA"/>
</dbReference>
<proteinExistence type="predicted"/>
<sequence>MGLNLVLFLALPSPPSLCAGATGAAASACFTVGFPAGLGGGRTTLLPRGTMIPSGAKKVMGKNYAHLPSREPWCDATHLGGSIGVSVGLIL</sequence>
<accession>A0A6B0U1U6</accession>
<feature type="chain" id="PRO_5025629742" evidence="1">
    <location>
        <begin position="21"/>
        <end position="91"/>
    </location>
</feature>
<dbReference type="AlphaFoldDB" id="A0A6B0U1U6"/>
<reference evidence="2" key="1">
    <citation type="submission" date="2019-12" db="EMBL/GenBank/DDBJ databases">
        <title>An insight into the sialome of adult female Ixodes ricinus ticks feeding for 6 days.</title>
        <authorList>
            <person name="Perner J."/>
            <person name="Ribeiro J.M.C."/>
        </authorList>
    </citation>
    <scope>NUCLEOTIDE SEQUENCE</scope>
    <source>
        <strain evidence="2">Semi-engorged</strain>
        <tissue evidence="2">Salivary glands</tissue>
    </source>
</reference>
<keyword evidence="1" id="KW-0732">Signal</keyword>
<name>A0A6B0U1U6_IXORI</name>
<evidence type="ECO:0000313" key="2">
    <source>
        <dbReference type="EMBL" id="MXU86479.1"/>
    </source>
</evidence>
<protein>
    <submittedName>
        <fullName evidence="2">Putative secreted protein</fullName>
    </submittedName>
</protein>
<feature type="signal peptide" evidence="1">
    <location>
        <begin position="1"/>
        <end position="20"/>
    </location>
</feature>
<evidence type="ECO:0000256" key="1">
    <source>
        <dbReference type="SAM" id="SignalP"/>
    </source>
</evidence>